<evidence type="ECO:0000256" key="1">
    <source>
        <dbReference type="SAM" id="MobiDB-lite"/>
    </source>
</evidence>
<proteinExistence type="predicted"/>
<accession>A0AAV7JBR0</accession>
<comment type="caution">
    <text evidence="2">The sequence shown here is derived from an EMBL/GenBank/DDBJ whole genome shotgun (WGS) entry which is preliminary data.</text>
</comment>
<feature type="region of interest" description="Disordered" evidence="1">
    <location>
        <begin position="601"/>
        <end position="629"/>
    </location>
</feature>
<feature type="region of interest" description="Disordered" evidence="1">
    <location>
        <begin position="483"/>
        <end position="512"/>
    </location>
</feature>
<feature type="region of interest" description="Disordered" evidence="1">
    <location>
        <begin position="431"/>
        <end position="463"/>
    </location>
</feature>
<organism evidence="2 3">
    <name type="scientific">Oopsacas minuta</name>
    <dbReference type="NCBI Taxonomy" id="111878"/>
    <lineage>
        <taxon>Eukaryota</taxon>
        <taxon>Metazoa</taxon>
        <taxon>Porifera</taxon>
        <taxon>Hexactinellida</taxon>
        <taxon>Hexasterophora</taxon>
        <taxon>Lyssacinosida</taxon>
        <taxon>Leucopsacidae</taxon>
        <taxon>Oopsacas</taxon>
    </lineage>
</organism>
<dbReference type="Pfam" id="PF15299">
    <property type="entry name" value="ALS2CR8"/>
    <property type="match status" value="1"/>
</dbReference>
<dbReference type="InterPro" id="IPR029309">
    <property type="entry name" value="CaRF"/>
</dbReference>
<evidence type="ECO:0000313" key="2">
    <source>
        <dbReference type="EMBL" id="KAI6646158.1"/>
    </source>
</evidence>
<name>A0AAV7JBR0_9METZ</name>
<feature type="compositionally biased region" description="Polar residues" evidence="1">
    <location>
        <begin position="445"/>
        <end position="457"/>
    </location>
</feature>
<dbReference type="GO" id="GO:0003700">
    <property type="term" value="F:DNA-binding transcription factor activity"/>
    <property type="evidence" value="ECO:0007669"/>
    <property type="project" value="InterPro"/>
</dbReference>
<gene>
    <name evidence="2" type="ORF">LOD99_9431</name>
</gene>
<sequence length="629" mass="71162">MIPANISYYDLLKNNLVNHNRPLTSSPTTKDPEQYSIQISKPYDSMYNGGVYYSPIDSENMLLEVSENRDESFFNEDWTSLLHGAQFASNGKCFTGYVNTPEELQQVFDSFKRVTGTAYSTRVPCCMEKFDGIAQEKFLNSLSRPRLFWKMHVGEPHIPYDRVPFMTYGQMAEFPCIYGPKTRKYAGEVKRENKLISLPGAIDSANAKRYKVSCQAHITIRRILRFPEHELVEDSFPGVAALRKAKKQALEDLADAISKGSAKPEDRYYISLPTPLAHSNHDLYASYMNLGSDCNLDASISDQIYKLVNRGVTTIDQIQTKLYEFVQSNLTQNSALDASDRSFFPHKNDITNHIYSLYETGKLVDTDNSNRASDMMDKGLISPIPDLHLSGTPSSVTSIAYDQVAKDSVNYSIFHIVPNLNYDQYSSREGGFLNNNPKKMDSESRCSNQGENEQSPAESEPDAIDVESFTEIKSYQNIVQMENKCEESPREGHSPSKSPPTQEAFADTTSKPKMITIQNRVSTPNNFNCFSTISPMELQIDSLQLQPHLEHMREVNLAADEVRNILQIIEYQTYVCRDLESLNLLRRQITGIATGFSRKLSQTEQNTVHNQKRSSDSSLVPSPKSQKLK</sequence>
<protein>
    <submittedName>
        <fullName evidence="2">Calcium-responsive transcription factor</fullName>
    </submittedName>
</protein>
<evidence type="ECO:0000313" key="3">
    <source>
        <dbReference type="Proteomes" id="UP001165289"/>
    </source>
</evidence>
<keyword evidence="3" id="KW-1185">Reference proteome</keyword>
<feature type="compositionally biased region" description="Polar residues" evidence="1">
    <location>
        <begin position="495"/>
        <end position="512"/>
    </location>
</feature>
<dbReference type="PANTHER" id="PTHR47456:SF1">
    <property type="entry name" value="PHD-TYPE DOMAIN-CONTAINING PROTEIN"/>
    <property type="match status" value="1"/>
</dbReference>
<dbReference type="AlphaFoldDB" id="A0AAV7JBR0"/>
<dbReference type="Proteomes" id="UP001165289">
    <property type="component" value="Unassembled WGS sequence"/>
</dbReference>
<feature type="compositionally biased region" description="Low complexity" evidence="1">
    <location>
        <begin position="616"/>
        <end position="629"/>
    </location>
</feature>
<reference evidence="2 3" key="1">
    <citation type="journal article" date="2023" name="BMC Biol.">
        <title>The compact genome of the sponge Oopsacas minuta (Hexactinellida) is lacking key metazoan core genes.</title>
        <authorList>
            <person name="Santini S."/>
            <person name="Schenkelaars Q."/>
            <person name="Jourda C."/>
            <person name="Duchesne M."/>
            <person name="Belahbib H."/>
            <person name="Rocher C."/>
            <person name="Selva M."/>
            <person name="Riesgo A."/>
            <person name="Vervoort M."/>
            <person name="Leys S.P."/>
            <person name="Kodjabachian L."/>
            <person name="Le Bivic A."/>
            <person name="Borchiellini C."/>
            <person name="Claverie J.M."/>
            <person name="Renard E."/>
        </authorList>
    </citation>
    <scope>NUCLEOTIDE SEQUENCE [LARGE SCALE GENOMIC DNA]</scope>
    <source>
        <strain evidence="2">SPO-2</strain>
    </source>
</reference>
<dbReference type="EMBL" id="JAKMXF010000361">
    <property type="protein sequence ID" value="KAI6646158.1"/>
    <property type="molecule type" value="Genomic_DNA"/>
</dbReference>
<feature type="compositionally biased region" description="Basic and acidic residues" evidence="1">
    <location>
        <begin position="483"/>
        <end position="494"/>
    </location>
</feature>
<dbReference type="PANTHER" id="PTHR47456">
    <property type="entry name" value="PHD-TYPE DOMAIN-CONTAINING PROTEIN"/>
    <property type="match status" value="1"/>
</dbReference>